<dbReference type="GO" id="GO:0004519">
    <property type="term" value="F:endonuclease activity"/>
    <property type="evidence" value="ECO:0007669"/>
    <property type="project" value="UniProtKB-KW"/>
</dbReference>
<sequence length="57" mass="6614">MTIFRIPPLAEQEKIAELLSTADQEIELLQESLEYLKAEKIALMQQLLTGKWRVKIT</sequence>
<keyword evidence="2" id="KW-0255">Endonuclease</keyword>
<comment type="caution">
    <text evidence="2">The sequence shown here is derived from an EMBL/GenBank/DDBJ whole genome shotgun (WGS) entry which is preliminary data.</text>
</comment>
<keyword evidence="2" id="KW-0378">Hydrolase</keyword>
<reference evidence="3" key="1">
    <citation type="submission" date="2018-05" db="EMBL/GenBank/DDBJ databases">
        <title>Ignatzschineria dubaiensis sp. nov., isolated from necrotic foot tissues of dromedaries (Camelus dromedarius) and associated maggots in Dubai, United Arab Emirates.</title>
        <authorList>
            <person name="Tsang C.C."/>
            <person name="Tang J.Y.M."/>
            <person name="Fong J.Y.H."/>
            <person name="Kinne J."/>
            <person name="Lee H.H."/>
            <person name="Joseph M."/>
            <person name="Jose S."/>
            <person name="Schuster R.K."/>
            <person name="Tang Y."/>
            <person name="Sivakumar S."/>
            <person name="Chen J.H.K."/>
            <person name="Teng J.L.L."/>
            <person name="Lau S.K.P."/>
            <person name="Wernery U."/>
            <person name="Woo P.C.Y."/>
        </authorList>
    </citation>
    <scope>NUCLEOTIDE SEQUENCE [LARGE SCALE GENOMIC DNA]</scope>
    <source>
        <strain evidence="3">UAE-HKU57</strain>
    </source>
</reference>
<feature type="coiled-coil region" evidence="1">
    <location>
        <begin position="19"/>
        <end position="46"/>
    </location>
</feature>
<accession>A0A2U2ALB1</accession>
<keyword evidence="1" id="KW-0175">Coiled coil</keyword>
<organism evidence="2 3">
    <name type="scientific">Ignatzschineria cameli</name>
    <dbReference type="NCBI Taxonomy" id="2182793"/>
    <lineage>
        <taxon>Bacteria</taxon>
        <taxon>Pseudomonadati</taxon>
        <taxon>Pseudomonadota</taxon>
        <taxon>Gammaproteobacteria</taxon>
        <taxon>Cardiobacteriales</taxon>
        <taxon>Ignatzschineriaceae</taxon>
        <taxon>Ignatzschineria</taxon>
    </lineage>
</organism>
<keyword evidence="2" id="KW-0540">Nuclease</keyword>
<evidence type="ECO:0000313" key="3">
    <source>
        <dbReference type="Proteomes" id="UP000245059"/>
    </source>
</evidence>
<gene>
    <name evidence="2" type="ORF">DC077_08140</name>
</gene>
<protein>
    <submittedName>
        <fullName evidence="2">Type I restriction endonuclease subunit S</fullName>
    </submittedName>
</protein>
<name>A0A2U2ALB1_9GAMM</name>
<dbReference type="Gene3D" id="1.10.287.1120">
    <property type="entry name" value="Bipartite methylase S protein"/>
    <property type="match status" value="1"/>
</dbReference>
<proteinExistence type="predicted"/>
<dbReference type="SUPFAM" id="SSF116734">
    <property type="entry name" value="DNA methylase specificity domain"/>
    <property type="match status" value="1"/>
</dbReference>
<evidence type="ECO:0000313" key="2">
    <source>
        <dbReference type="EMBL" id="PWD83975.1"/>
    </source>
</evidence>
<dbReference type="Proteomes" id="UP000245059">
    <property type="component" value="Unassembled WGS sequence"/>
</dbReference>
<dbReference type="AlphaFoldDB" id="A0A2U2ALB1"/>
<dbReference type="EMBL" id="QEWW01000006">
    <property type="protein sequence ID" value="PWD83975.1"/>
    <property type="molecule type" value="Genomic_DNA"/>
</dbReference>
<evidence type="ECO:0000256" key="1">
    <source>
        <dbReference type="SAM" id="Coils"/>
    </source>
</evidence>